<accession>A0A0S4J8E7</accession>
<keyword evidence="2" id="KW-0106">Calcium</keyword>
<dbReference type="InterPro" id="IPR011992">
    <property type="entry name" value="EF-hand-dom_pair"/>
</dbReference>
<dbReference type="SUPFAM" id="SSF47473">
    <property type="entry name" value="EF-hand"/>
    <property type="match status" value="1"/>
</dbReference>
<dbReference type="PROSITE" id="PS50222">
    <property type="entry name" value="EF_HAND_2"/>
    <property type="match status" value="1"/>
</dbReference>
<dbReference type="AlphaFoldDB" id="A0A0S4J8E7"/>
<evidence type="ECO:0000256" key="3">
    <source>
        <dbReference type="SAM" id="MobiDB-lite"/>
    </source>
</evidence>
<dbReference type="Pfam" id="PF13499">
    <property type="entry name" value="EF-hand_7"/>
    <property type="match status" value="1"/>
</dbReference>
<gene>
    <name evidence="5" type="ORF">BSAL_93415</name>
</gene>
<feature type="compositionally biased region" description="Low complexity" evidence="3">
    <location>
        <begin position="44"/>
        <end position="53"/>
    </location>
</feature>
<dbReference type="FunFam" id="1.10.238.10:FF:000025">
    <property type="entry name" value="serine/threonine-protein phosphatase 2A regulatory subunit B'' subunit alpha"/>
    <property type="match status" value="1"/>
</dbReference>
<feature type="compositionally biased region" description="Low complexity" evidence="3">
    <location>
        <begin position="74"/>
        <end position="88"/>
    </location>
</feature>
<dbReference type="Gene3D" id="1.10.238.10">
    <property type="entry name" value="EF-hand"/>
    <property type="match status" value="1"/>
</dbReference>
<feature type="domain" description="EF-hand" evidence="4">
    <location>
        <begin position="536"/>
        <end position="571"/>
    </location>
</feature>
<protein>
    <submittedName>
        <fullName evidence="5">Calcium-binding protein, putative</fullName>
    </submittedName>
</protein>
<keyword evidence="6" id="KW-1185">Reference proteome</keyword>
<feature type="region of interest" description="Disordered" evidence="3">
    <location>
        <begin position="273"/>
        <end position="299"/>
    </location>
</feature>
<evidence type="ECO:0000259" key="4">
    <source>
        <dbReference type="PROSITE" id="PS50222"/>
    </source>
</evidence>
<dbReference type="InterPro" id="IPR041534">
    <property type="entry name" value="EF-hand_13"/>
</dbReference>
<organism evidence="5 6">
    <name type="scientific">Bodo saltans</name>
    <name type="common">Flagellated protozoan</name>
    <dbReference type="NCBI Taxonomy" id="75058"/>
    <lineage>
        <taxon>Eukaryota</taxon>
        <taxon>Discoba</taxon>
        <taxon>Euglenozoa</taxon>
        <taxon>Kinetoplastea</taxon>
        <taxon>Metakinetoplastina</taxon>
        <taxon>Eubodonida</taxon>
        <taxon>Bodonidae</taxon>
        <taxon>Bodo</taxon>
    </lineage>
</organism>
<dbReference type="EMBL" id="CYKH01001314">
    <property type="protein sequence ID" value="CUG86492.1"/>
    <property type="molecule type" value="Genomic_DNA"/>
</dbReference>
<dbReference type="FunFam" id="1.10.238.220:FF:000003">
    <property type="entry name" value="Phosphoprotein phosphatase 2A regulatory subunit"/>
    <property type="match status" value="1"/>
</dbReference>
<reference evidence="6" key="1">
    <citation type="submission" date="2015-09" db="EMBL/GenBank/DDBJ databases">
        <authorList>
            <consortium name="Pathogen Informatics"/>
        </authorList>
    </citation>
    <scope>NUCLEOTIDE SEQUENCE [LARGE SCALE GENOMIC DNA]</scope>
    <source>
        <strain evidence="6">Lake Konstanz</strain>
    </source>
</reference>
<name>A0A0S4J8E7_BODSA</name>
<evidence type="ECO:0000313" key="6">
    <source>
        <dbReference type="Proteomes" id="UP000051952"/>
    </source>
</evidence>
<dbReference type="GO" id="GO:0000159">
    <property type="term" value="C:protein phosphatase type 2A complex"/>
    <property type="evidence" value="ECO:0007669"/>
    <property type="project" value="TreeGrafter"/>
</dbReference>
<dbReference type="OrthoDB" id="5586at2759"/>
<proteinExistence type="predicted"/>
<evidence type="ECO:0000313" key="5">
    <source>
        <dbReference type="EMBL" id="CUG86492.1"/>
    </source>
</evidence>
<evidence type="ECO:0000256" key="1">
    <source>
        <dbReference type="ARBA" id="ARBA00022723"/>
    </source>
</evidence>
<dbReference type="Gene3D" id="1.10.238.220">
    <property type="match status" value="1"/>
</dbReference>
<feature type="compositionally biased region" description="Low complexity" evidence="3">
    <location>
        <begin position="278"/>
        <end position="299"/>
    </location>
</feature>
<feature type="region of interest" description="Disordered" evidence="3">
    <location>
        <begin position="203"/>
        <end position="232"/>
    </location>
</feature>
<dbReference type="PANTHER" id="PTHR14095">
    <property type="entry name" value="PHOSPHATASE 2A REGULATORY SUBUNIT-RELATED"/>
    <property type="match status" value="1"/>
</dbReference>
<dbReference type="GO" id="GO:0019888">
    <property type="term" value="F:protein phosphatase regulator activity"/>
    <property type="evidence" value="ECO:0007669"/>
    <property type="project" value="TreeGrafter"/>
</dbReference>
<dbReference type="VEuPathDB" id="TriTrypDB:BSAL_93415"/>
<evidence type="ECO:0000256" key="2">
    <source>
        <dbReference type="ARBA" id="ARBA00022837"/>
    </source>
</evidence>
<feature type="region of interest" description="Disordered" evidence="3">
    <location>
        <begin position="1"/>
        <end position="88"/>
    </location>
</feature>
<dbReference type="Proteomes" id="UP000051952">
    <property type="component" value="Unassembled WGS sequence"/>
</dbReference>
<dbReference type="Pfam" id="PF17958">
    <property type="entry name" value="EF-hand_13"/>
    <property type="match status" value="1"/>
</dbReference>
<dbReference type="PANTHER" id="PTHR14095:SF0">
    <property type="entry name" value="MIP22305P"/>
    <property type="match status" value="1"/>
</dbReference>
<keyword evidence="1" id="KW-0479">Metal-binding</keyword>
<sequence length="669" mass="73904">MRASADLDAANSSLRRGSPGGLMEASTSSAANTPRRPGDDGRPSRSPSPANSRISEDSRASMRVSSTVSGRGGAATPASTTKAAATAKPRYAGYQDIPRFYFVEGKPQTQSTTLIGPHSKKHENPHLTLFEGVAVPVGAQAQLLLAQQQMQGGTSPLDLASLQPQGPKLSPMLPLAVMEDEDVLPFIQREFARLPAPPAKQVIAPAQQRTKGASVLRRPTTSSTTTAPSKQEQAYRQALTATMHRVCTQAFGLPKYMGQLVFRKLSADAEAAGDEGVTGASTGRPGTSSGSQSSSANSATPTITVAMVKDFYEKHLRFKSIIRRMFEVLIATSKSQITPPVSTFSGALGGMAPSALAAVTGGAGSGGSSTDNRRNYLVRDDFTTFVEVLLESHPGLGFLRQTQDFQGKYLETVIIRVFYDLDRLDRGKISWPEFENSKLPDAIRQVDATDDINTVLNYFSYEHFYVLYCRFWELDEDRDMLISQQDLQKYSPDGTMNPQIVERVFQGHGRKLACKTRGKMNYEDFVWFCLCEEDKTTPKAIRFWFRVLDLDGDGVLCGYEMEQFYGHTKKQLLQMTTEGISFADVLCQVSDMLPFSVKRGIRLGDLLAVPQAAHVTFNMIMNVIRFLQFEQRDPFVAHHERLLGGFERNDWDRFARQEYDRMAQEADGE</sequence>
<dbReference type="InterPro" id="IPR002048">
    <property type="entry name" value="EF_hand_dom"/>
</dbReference>
<dbReference type="GO" id="GO:0005509">
    <property type="term" value="F:calcium ion binding"/>
    <property type="evidence" value="ECO:0007669"/>
    <property type="project" value="InterPro"/>
</dbReference>
<feature type="compositionally biased region" description="Low complexity" evidence="3">
    <location>
        <begin position="1"/>
        <end position="14"/>
    </location>
</feature>
<dbReference type="InterPro" id="IPR018247">
    <property type="entry name" value="EF_Hand_1_Ca_BS"/>
</dbReference>
<dbReference type="PROSITE" id="PS00018">
    <property type="entry name" value="EF_HAND_1"/>
    <property type="match status" value="1"/>
</dbReference>